<gene>
    <name evidence="2" type="ORF">J7T54_000821</name>
</gene>
<dbReference type="OrthoDB" id="3257538at2759"/>
<comment type="caution">
    <text evidence="2">The sequence shown here is derived from an EMBL/GenBank/DDBJ whole genome shotgun (WGS) entry which is preliminary data.</text>
</comment>
<dbReference type="GO" id="GO:0019171">
    <property type="term" value="F:(3R)-hydroxyacyl-[acyl-carrier-protein] dehydratase activity"/>
    <property type="evidence" value="ECO:0007669"/>
    <property type="project" value="TreeGrafter"/>
</dbReference>
<sequence>MNKRTYNHEPSLQCHTGALDTHEIFSEPPAGRGFKSSCRHGLLTAHEAADRLMADFGGNQTFECRQLLDGNQLQKLLVTLHRPTGNDVTPANGTPIPPGYHVVYFTPTEAESSLGRDGTDKTFNASGPFTRRMWAGGTMSWDADADLRVGDEVTEITRLVSATPKKSRSGGEMVVVEVEKEFVGSRGRALRDRRSWVFRPEIDETLVPAKLKALDVDDRAPSASEDIKADGNGIVRHVQWSPVALFRFSALTFNAHKIHYNEDWTRRVEGHAGLVVHGPLNLISMLDYWRDVHGSSPAGITYRAMSPLYAGERYQITSKRSEGEAGHEIVVGKSDGTICMKAQVDG</sequence>
<dbReference type="InterPro" id="IPR039569">
    <property type="entry name" value="FAS1-like_DH_region"/>
</dbReference>
<dbReference type="Gene3D" id="3.10.129.10">
    <property type="entry name" value="Hotdog Thioesterase"/>
    <property type="match status" value="2"/>
</dbReference>
<feature type="domain" description="FAS1-like dehydratase" evidence="1">
    <location>
        <begin position="121"/>
        <end position="192"/>
    </location>
</feature>
<dbReference type="GeneID" id="75827340"/>
<dbReference type="FunFam" id="3.10.129.10:FF:000103">
    <property type="entry name" value="WGS project CABT00000000 data, contig 2.1"/>
    <property type="match status" value="1"/>
</dbReference>
<dbReference type="AlphaFoldDB" id="A0A9P9Y3Y3"/>
<accession>A0A9P9Y3Y3</accession>
<keyword evidence="3" id="KW-1185">Reference proteome</keyword>
<dbReference type="Proteomes" id="UP001055219">
    <property type="component" value="Unassembled WGS sequence"/>
</dbReference>
<proteinExistence type="predicted"/>
<evidence type="ECO:0000259" key="1">
    <source>
        <dbReference type="Pfam" id="PF13452"/>
    </source>
</evidence>
<name>A0A9P9Y3Y3_9HYPO</name>
<reference evidence="2" key="1">
    <citation type="journal article" date="2021" name="J Fungi (Basel)">
        <title>Genomic and Metabolomic Analyses of the Marine Fungus Emericellopsis cladophorae: Insights into Saltwater Adaptability Mechanisms and Its Biosynthetic Potential.</title>
        <authorList>
            <person name="Goncalves M.F.M."/>
            <person name="Hilario S."/>
            <person name="Van de Peer Y."/>
            <person name="Esteves A.C."/>
            <person name="Alves A."/>
        </authorList>
    </citation>
    <scope>NUCLEOTIDE SEQUENCE</scope>
    <source>
        <strain evidence="2">MUM 19.33</strain>
    </source>
</reference>
<dbReference type="PANTHER" id="PTHR28152">
    <property type="entry name" value="HYDROXYACYL-THIOESTER DEHYDRATASE TYPE 2, MITOCHONDRIAL"/>
    <property type="match status" value="1"/>
</dbReference>
<dbReference type="PANTHER" id="PTHR28152:SF2">
    <property type="entry name" value="N-TERMINAL OF MAOC-LIKE DEHYDRATASE DOMAIN-CONTAINING PROTEIN"/>
    <property type="match status" value="1"/>
</dbReference>
<dbReference type="SUPFAM" id="SSF54637">
    <property type="entry name" value="Thioesterase/thiol ester dehydrase-isomerase"/>
    <property type="match status" value="1"/>
</dbReference>
<dbReference type="Pfam" id="PF13452">
    <property type="entry name" value="FAS1_DH_region"/>
    <property type="match status" value="1"/>
</dbReference>
<dbReference type="GO" id="GO:0005739">
    <property type="term" value="C:mitochondrion"/>
    <property type="evidence" value="ECO:0007669"/>
    <property type="project" value="TreeGrafter"/>
</dbReference>
<dbReference type="RefSeq" id="XP_051363534.1">
    <property type="nucleotide sequence ID" value="XM_051504849.1"/>
</dbReference>
<protein>
    <submittedName>
        <fullName evidence="2">Mesaconyl-C4 CoA hydratase</fullName>
    </submittedName>
</protein>
<dbReference type="InterPro" id="IPR029069">
    <property type="entry name" value="HotDog_dom_sf"/>
</dbReference>
<organism evidence="2 3">
    <name type="scientific">Emericellopsis cladophorae</name>
    <dbReference type="NCBI Taxonomy" id="2686198"/>
    <lineage>
        <taxon>Eukaryota</taxon>
        <taxon>Fungi</taxon>
        <taxon>Dikarya</taxon>
        <taxon>Ascomycota</taxon>
        <taxon>Pezizomycotina</taxon>
        <taxon>Sordariomycetes</taxon>
        <taxon>Hypocreomycetidae</taxon>
        <taxon>Hypocreales</taxon>
        <taxon>Bionectriaceae</taxon>
        <taxon>Emericellopsis</taxon>
    </lineage>
</organism>
<reference evidence="2" key="2">
    <citation type="submission" date="2022-07" db="EMBL/GenBank/DDBJ databases">
        <authorList>
            <person name="Goncalves M.F.M."/>
            <person name="Hilario S."/>
            <person name="Van De Peer Y."/>
            <person name="Esteves A.C."/>
            <person name="Alves A."/>
        </authorList>
    </citation>
    <scope>NUCLEOTIDE SEQUENCE</scope>
    <source>
        <strain evidence="2">MUM 19.33</strain>
    </source>
</reference>
<evidence type="ECO:0000313" key="3">
    <source>
        <dbReference type="Proteomes" id="UP001055219"/>
    </source>
</evidence>
<dbReference type="EMBL" id="JAGIXG020000011">
    <property type="protein sequence ID" value="KAI6782678.1"/>
    <property type="molecule type" value="Genomic_DNA"/>
</dbReference>
<dbReference type="InterPro" id="IPR052741">
    <property type="entry name" value="Mitochondrial_HTD2"/>
</dbReference>
<evidence type="ECO:0000313" key="2">
    <source>
        <dbReference type="EMBL" id="KAI6782678.1"/>
    </source>
</evidence>